<dbReference type="Pfam" id="PF22965">
    <property type="entry name" value="INTS7_C"/>
    <property type="match status" value="1"/>
</dbReference>
<protein>
    <submittedName>
        <fullName evidence="3">Integrator complex subunit 7</fullName>
    </submittedName>
</protein>
<feature type="domain" description="Integrator complex subunit 7 C-terminal" evidence="2">
    <location>
        <begin position="4"/>
        <end position="65"/>
    </location>
</feature>
<evidence type="ECO:0000313" key="3">
    <source>
        <dbReference type="EMBL" id="KFM66125.1"/>
    </source>
</evidence>
<feature type="non-terminal residue" evidence="3">
    <location>
        <position position="91"/>
    </location>
</feature>
<dbReference type="OrthoDB" id="1921953at2759"/>
<feature type="region of interest" description="Disordered" evidence="1">
    <location>
        <begin position="1"/>
        <end position="22"/>
    </location>
</feature>
<evidence type="ECO:0000313" key="4">
    <source>
        <dbReference type="Proteomes" id="UP000054359"/>
    </source>
</evidence>
<gene>
    <name evidence="3" type="ORF">X975_04080</name>
</gene>
<organism evidence="3 4">
    <name type="scientific">Stegodyphus mimosarum</name>
    <name type="common">African social velvet spider</name>
    <dbReference type="NCBI Taxonomy" id="407821"/>
    <lineage>
        <taxon>Eukaryota</taxon>
        <taxon>Metazoa</taxon>
        <taxon>Ecdysozoa</taxon>
        <taxon>Arthropoda</taxon>
        <taxon>Chelicerata</taxon>
        <taxon>Arachnida</taxon>
        <taxon>Araneae</taxon>
        <taxon>Araneomorphae</taxon>
        <taxon>Entelegynae</taxon>
        <taxon>Eresoidea</taxon>
        <taxon>Eresidae</taxon>
        <taxon>Stegodyphus</taxon>
    </lineage>
</organism>
<sequence length="91" mass="10180">MSQQNRNTQDIKSFPDNTNLSTNLSQSVTPHYDYFHAQFLLGFPIAGIHSITIEAAVIDDKESLWKTGPKMVLMVKSFDDSNNQKPAARPA</sequence>
<proteinExistence type="predicted"/>
<accession>A0A087TLY6</accession>
<dbReference type="Proteomes" id="UP000054359">
    <property type="component" value="Unassembled WGS sequence"/>
</dbReference>
<reference evidence="3 4" key="1">
    <citation type="submission" date="2013-11" db="EMBL/GenBank/DDBJ databases">
        <title>Genome sequencing of Stegodyphus mimosarum.</title>
        <authorList>
            <person name="Bechsgaard J."/>
        </authorList>
    </citation>
    <scope>NUCLEOTIDE SEQUENCE [LARGE SCALE GENOMIC DNA]</scope>
</reference>
<dbReference type="EMBL" id="KK115831">
    <property type="protein sequence ID" value="KFM66125.1"/>
    <property type="molecule type" value="Genomic_DNA"/>
</dbReference>
<dbReference type="InterPro" id="IPR054519">
    <property type="entry name" value="INTS7_C"/>
</dbReference>
<evidence type="ECO:0000259" key="2">
    <source>
        <dbReference type="Pfam" id="PF22965"/>
    </source>
</evidence>
<evidence type="ECO:0000256" key="1">
    <source>
        <dbReference type="SAM" id="MobiDB-lite"/>
    </source>
</evidence>
<dbReference type="STRING" id="407821.A0A087TLY6"/>
<keyword evidence="4" id="KW-1185">Reference proteome</keyword>
<dbReference type="AlphaFoldDB" id="A0A087TLY6"/>
<name>A0A087TLY6_STEMI</name>